<dbReference type="AlphaFoldDB" id="A0A2W4VYA0"/>
<name>A0A2W4VYA0_9CYAN</name>
<gene>
    <name evidence="3" type="ORF">DCF19_17565</name>
</gene>
<evidence type="ECO:0000256" key="1">
    <source>
        <dbReference type="SAM" id="SignalP"/>
    </source>
</evidence>
<dbReference type="InterPro" id="IPR051043">
    <property type="entry name" value="Sulfatase_Mod_Factor_Kinase"/>
</dbReference>
<reference evidence="3 4" key="1">
    <citation type="submission" date="2018-04" db="EMBL/GenBank/DDBJ databases">
        <authorList>
            <person name="Go L.Y."/>
            <person name="Mitchell J.A."/>
        </authorList>
    </citation>
    <scope>NUCLEOTIDE SEQUENCE [LARGE SCALE GENOMIC DNA]</scope>
    <source>
        <strain evidence="3">ULC066bin1</strain>
    </source>
</reference>
<comment type="caution">
    <text evidence="3">The sequence shown here is derived from an EMBL/GenBank/DDBJ whole genome shotgun (WGS) entry which is preliminary data.</text>
</comment>
<evidence type="ECO:0000313" key="4">
    <source>
        <dbReference type="Proteomes" id="UP000249467"/>
    </source>
</evidence>
<dbReference type="InterPro" id="IPR042095">
    <property type="entry name" value="SUMF_sf"/>
</dbReference>
<dbReference type="PANTHER" id="PTHR23150:SF19">
    <property type="entry name" value="FORMYLGLYCINE-GENERATING ENZYME"/>
    <property type="match status" value="1"/>
</dbReference>
<feature type="domain" description="Sulfatase-modifying factor enzyme-like" evidence="2">
    <location>
        <begin position="38"/>
        <end position="332"/>
    </location>
</feature>
<dbReference type="Gene3D" id="3.90.1580.10">
    <property type="entry name" value="paralog of FGE (formylglycine-generating enzyme)"/>
    <property type="match status" value="1"/>
</dbReference>
<protein>
    <submittedName>
        <fullName evidence="3">Gliding motility-associated lipoprotein GldK</fullName>
    </submittedName>
</protein>
<organism evidence="3 4">
    <name type="scientific">Pseudanabaena frigida</name>
    <dbReference type="NCBI Taxonomy" id="945775"/>
    <lineage>
        <taxon>Bacteria</taxon>
        <taxon>Bacillati</taxon>
        <taxon>Cyanobacteriota</taxon>
        <taxon>Cyanophyceae</taxon>
        <taxon>Pseudanabaenales</taxon>
        <taxon>Pseudanabaenaceae</taxon>
        <taxon>Pseudanabaena</taxon>
    </lineage>
</organism>
<reference evidence="3 4" key="2">
    <citation type="submission" date="2018-06" db="EMBL/GenBank/DDBJ databases">
        <title>Metagenomic assembly of (sub)arctic Cyanobacteria and their associated microbiome from non-axenic cultures.</title>
        <authorList>
            <person name="Baurain D."/>
        </authorList>
    </citation>
    <scope>NUCLEOTIDE SEQUENCE [LARGE SCALE GENOMIC DNA]</scope>
    <source>
        <strain evidence="3">ULC066bin1</strain>
    </source>
</reference>
<dbReference type="SUPFAM" id="SSF56436">
    <property type="entry name" value="C-type lectin-like"/>
    <property type="match status" value="1"/>
</dbReference>
<dbReference type="InterPro" id="IPR016187">
    <property type="entry name" value="CTDL_fold"/>
</dbReference>
<feature type="signal peptide" evidence="1">
    <location>
        <begin position="1"/>
        <end position="32"/>
    </location>
</feature>
<keyword evidence="3" id="KW-0449">Lipoprotein</keyword>
<feature type="chain" id="PRO_5015893051" evidence="1">
    <location>
        <begin position="33"/>
        <end position="338"/>
    </location>
</feature>
<keyword evidence="1" id="KW-0732">Signal</keyword>
<dbReference type="InterPro" id="IPR005532">
    <property type="entry name" value="SUMF_dom"/>
</dbReference>
<sequence length="338" mass="37780">MQNKFFLLPFAFLFVCILFFLLLLAIVPPAFAANSCPEGMVFINGGTFRMGADSLKFPEERSAPNVSVSSFCIDAHEITNAEFAKFVKATGYKTVAELPLSKEDFPDLPDEQRLAGSLVFQPPKEDAQQVPFLSWWNWTVGANWQHPFGKDSSIQGKDNYPVVHIAYKDAEAYAKWIGKSISTEAQWEYAARGGLDDATYAWGDQYSENKANTWQGIFPFFNTKADGYKGLAPVGSFPPNGYGLYDITGNVWEWTADFFQDGHDHQAHQYNPIVSDRTEGFDPKKPDESVLHVIKGGSYLCAPNYCSRYRPAARESESPDTGTTHIGFRLVKNLTDSN</sequence>
<accession>A0A2W4VYA0</accession>
<dbReference type="Proteomes" id="UP000249467">
    <property type="component" value="Unassembled WGS sequence"/>
</dbReference>
<dbReference type="PANTHER" id="PTHR23150">
    <property type="entry name" value="SULFATASE MODIFYING FACTOR 1, 2"/>
    <property type="match status" value="1"/>
</dbReference>
<dbReference type="EMBL" id="QBML01000027">
    <property type="protein sequence ID" value="PZO37874.1"/>
    <property type="molecule type" value="Genomic_DNA"/>
</dbReference>
<evidence type="ECO:0000259" key="2">
    <source>
        <dbReference type="Pfam" id="PF03781"/>
    </source>
</evidence>
<proteinExistence type="predicted"/>
<dbReference type="GO" id="GO:0120147">
    <property type="term" value="F:formylglycine-generating oxidase activity"/>
    <property type="evidence" value="ECO:0007669"/>
    <property type="project" value="TreeGrafter"/>
</dbReference>
<dbReference type="Pfam" id="PF03781">
    <property type="entry name" value="FGE-sulfatase"/>
    <property type="match status" value="1"/>
</dbReference>
<evidence type="ECO:0000313" key="3">
    <source>
        <dbReference type="EMBL" id="PZO37874.1"/>
    </source>
</evidence>